<dbReference type="AlphaFoldDB" id="A0A2V1MZS5"/>
<sequence>MELLRTETIAEVTVSELTARSGISRNYFYRHFSSKVDVIAQYFDYGFSRLIRQLEHRQQPEKSTVFLQQYFAHLANKRDHYRILMANNFYVAHLANAGLTAVGLQ</sequence>
<dbReference type="InterPro" id="IPR001647">
    <property type="entry name" value="HTH_TetR"/>
</dbReference>
<dbReference type="InterPro" id="IPR050624">
    <property type="entry name" value="HTH-type_Tx_Regulator"/>
</dbReference>
<dbReference type="OrthoDB" id="9810250at2"/>
<reference evidence="4 5" key="1">
    <citation type="journal article" date="2018" name="Int. J. Syst. Evol. Microbiol.">
        <title>Lactobacillus bambusae sp. nov., isolated from a traditional fermented Ma-bamboo shoots of Taiwan.</title>
        <authorList>
            <person name="Wang L.-T."/>
        </authorList>
    </citation>
    <scope>NUCLEOTIDE SEQUENCE [LARGE SCALE GENOMIC DNA]</scope>
    <source>
        <strain evidence="4 5">BS-W1</strain>
    </source>
</reference>
<dbReference type="EMBL" id="QCXQ01000002">
    <property type="protein sequence ID" value="PWG00489.1"/>
    <property type="molecule type" value="Genomic_DNA"/>
</dbReference>
<dbReference type="SUPFAM" id="SSF46689">
    <property type="entry name" value="Homeodomain-like"/>
    <property type="match status" value="1"/>
</dbReference>
<comment type="caution">
    <text evidence="4">The sequence shown here is derived from an EMBL/GenBank/DDBJ whole genome shotgun (WGS) entry which is preliminary data.</text>
</comment>
<dbReference type="PROSITE" id="PS50977">
    <property type="entry name" value="HTH_TETR_2"/>
    <property type="match status" value="1"/>
</dbReference>
<proteinExistence type="predicted"/>
<evidence type="ECO:0000256" key="2">
    <source>
        <dbReference type="PROSITE-ProRule" id="PRU00335"/>
    </source>
</evidence>
<name>A0A2V1MZS5_9LACO</name>
<feature type="DNA-binding region" description="H-T-H motif" evidence="2">
    <location>
        <begin position="13"/>
        <end position="32"/>
    </location>
</feature>
<evidence type="ECO:0000313" key="4">
    <source>
        <dbReference type="EMBL" id="PWG00489.1"/>
    </source>
</evidence>
<keyword evidence="5" id="KW-1185">Reference proteome</keyword>
<protein>
    <recommendedName>
        <fullName evidence="3">HTH tetR-type domain-containing protein</fullName>
    </recommendedName>
</protein>
<evidence type="ECO:0000313" key="5">
    <source>
        <dbReference type="Proteomes" id="UP000245080"/>
    </source>
</evidence>
<keyword evidence="1 2" id="KW-0238">DNA-binding</keyword>
<dbReference type="GO" id="GO:0003677">
    <property type="term" value="F:DNA binding"/>
    <property type="evidence" value="ECO:0007669"/>
    <property type="project" value="UniProtKB-UniRule"/>
</dbReference>
<feature type="domain" description="HTH tetR-type" evidence="3">
    <location>
        <begin position="1"/>
        <end position="50"/>
    </location>
</feature>
<organism evidence="4 5">
    <name type="scientific">Levilactobacillus bambusae</name>
    <dbReference type="NCBI Taxonomy" id="2024736"/>
    <lineage>
        <taxon>Bacteria</taxon>
        <taxon>Bacillati</taxon>
        <taxon>Bacillota</taxon>
        <taxon>Bacilli</taxon>
        <taxon>Lactobacillales</taxon>
        <taxon>Lactobacillaceae</taxon>
        <taxon>Levilactobacillus</taxon>
    </lineage>
</organism>
<dbReference type="InterPro" id="IPR009057">
    <property type="entry name" value="Homeodomain-like_sf"/>
</dbReference>
<evidence type="ECO:0000256" key="1">
    <source>
        <dbReference type="ARBA" id="ARBA00023125"/>
    </source>
</evidence>
<dbReference type="Gene3D" id="1.10.357.10">
    <property type="entry name" value="Tetracycline Repressor, domain 2"/>
    <property type="match status" value="1"/>
</dbReference>
<gene>
    <name evidence="4" type="ORF">DCM90_06070</name>
</gene>
<evidence type="ECO:0000259" key="3">
    <source>
        <dbReference type="PROSITE" id="PS50977"/>
    </source>
</evidence>
<dbReference type="PANTHER" id="PTHR43479">
    <property type="entry name" value="ACREF/ENVCD OPERON REPRESSOR-RELATED"/>
    <property type="match status" value="1"/>
</dbReference>
<accession>A0A2V1MZS5</accession>
<dbReference type="Pfam" id="PF00440">
    <property type="entry name" value="TetR_N"/>
    <property type="match status" value="1"/>
</dbReference>
<dbReference type="Proteomes" id="UP000245080">
    <property type="component" value="Unassembled WGS sequence"/>
</dbReference>
<dbReference type="PANTHER" id="PTHR43479:SF11">
    <property type="entry name" value="ACREF_ENVCD OPERON REPRESSOR-RELATED"/>
    <property type="match status" value="1"/>
</dbReference>